<keyword evidence="3" id="KW-0597">Phosphoprotein</keyword>
<dbReference type="RefSeq" id="WP_134483598.1">
    <property type="nucleotide sequence ID" value="NZ_LR216287.1"/>
</dbReference>
<dbReference type="Gene3D" id="3.30.565.10">
    <property type="entry name" value="Histidine kinase-like ATPase, C-terminal domain"/>
    <property type="match status" value="1"/>
</dbReference>
<dbReference type="PANTHER" id="PTHR43711">
    <property type="entry name" value="TWO-COMPONENT HISTIDINE KINASE"/>
    <property type="match status" value="1"/>
</dbReference>
<evidence type="ECO:0000256" key="1">
    <source>
        <dbReference type="ARBA" id="ARBA00000085"/>
    </source>
</evidence>
<organism evidence="9 10">
    <name type="scientific">Candidatus Nitrosocosmicus franklandianus</name>
    <dbReference type="NCBI Taxonomy" id="1798806"/>
    <lineage>
        <taxon>Archaea</taxon>
        <taxon>Nitrososphaerota</taxon>
        <taxon>Nitrososphaeria</taxon>
        <taxon>Nitrososphaerales</taxon>
        <taxon>Nitrososphaeraceae</taxon>
        <taxon>Candidatus Nitrosocosmicus</taxon>
    </lineage>
</organism>
<gene>
    <name evidence="9" type="primary">srrB</name>
    <name evidence="9" type="ORF">NFRAN_1318</name>
</gene>
<evidence type="ECO:0000313" key="10">
    <source>
        <dbReference type="Proteomes" id="UP000294299"/>
    </source>
</evidence>
<dbReference type="InterPro" id="IPR004358">
    <property type="entry name" value="Sig_transdc_His_kin-like_C"/>
</dbReference>
<keyword evidence="10" id="KW-1185">Reference proteome</keyword>
<dbReference type="KEGG" id="nfn:NFRAN_1318"/>
<sequence>MEENEQKKRIGLSIKDQLEIKTCELIARTEDLREANESVRLANIEVKKKVEDLKKAKKDLTETERDLIVANDKLTEANHQLSIMNNQVIEVTKDLVAVNEEIKKLALKQKEFIDITAHELRTPTQVIIGYSDMILSEPKVNLEHVKVIVRNANRIQKLISNILDMVKIDDLSLKLYKEQFSLPSLISTVVLDFRNQIRFNNRNLELIYDDNNSASNFTERNSNNKDVIIEADKERIAQVLINIIDNAIKNTKNGGKIAITVNSNSSINVTNTEAINPNSRKEIIVKVKDSGKGLDPRLFSKVFLKFFIGSELGGTGLGLYICKAIIEAHDGKIWVENNKDEKGVTFAFSLPSNTSQY</sequence>
<feature type="domain" description="Histidine kinase" evidence="8">
    <location>
        <begin position="115"/>
        <end position="354"/>
    </location>
</feature>
<dbReference type="InterPro" id="IPR050736">
    <property type="entry name" value="Sensor_HK_Regulatory"/>
</dbReference>
<keyword evidence="4 9" id="KW-0808">Transferase</keyword>
<evidence type="ECO:0000256" key="6">
    <source>
        <dbReference type="ARBA" id="ARBA00023012"/>
    </source>
</evidence>
<dbReference type="CDD" id="cd00082">
    <property type="entry name" value="HisKA"/>
    <property type="match status" value="1"/>
</dbReference>
<keyword evidence="6" id="KW-0902">Two-component regulatory system</keyword>
<feature type="coiled-coil region" evidence="7">
    <location>
        <begin position="43"/>
        <end position="80"/>
    </location>
</feature>
<dbReference type="PROSITE" id="PS50109">
    <property type="entry name" value="HIS_KIN"/>
    <property type="match status" value="1"/>
</dbReference>
<dbReference type="InterPro" id="IPR036890">
    <property type="entry name" value="HATPase_C_sf"/>
</dbReference>
<comment type="catalytic activity">
    <reaction evidence="1">
        <text>ATP + protein L-histidine = ADP + protein N-phospho-L-histidine.</text>
        <dbReference type="EC" id="2.7.13.3"/>
    </reaction>
</comment>
<evidence type="ECO:0000256" key="2">
    <source>
        <dbReference type="ARBA" id="ARBA00012438"/>
    </source>
</evidence>
<dbReference type="InterPro" id="IPR003661">
    <property type="entry name" value="HisK_dim/P_dom"/>
</dbReference>
<dbReference type="PANTHER" id="PTHR43711:SF1">
    <property type="entry name" value="HISTIDINE KINASE 1"/>
    <property type="match status" value="1"/>
</dbReference>
<dbReference type="GeneID" id="39420688"/>
<dbReference type="SUPFAM" id="SSF47384">
    <property type="entry name" value="Homodimeric domain of signal transducing histidine kinase"/>
    <property type="match status" value="1"/>
</dbReference>
<evidence type="ECO:0000256" key="5">
    <source>
        <dbReference type="ARBA" id="ARBA00022777"/>
    </source>
</evidence>
<dbReference type="PRINTS" id="PR00344">
    <property type="entry name" value="BCTRLSENSOR"/>
</dbReference>
<dbReference type="Pfam" id="PF00512">
    <property type="entry name" value="HisKA"/>
    <property type="match status" value="1"/>
</dbReference>
<dbReference type="EMBL" id="LR216287">
    <property type="protein sequence ID" value="VFJ13640.1"/>
    <property type="molecule type" value="Genomic_DNA"/>
</dbReference>
<dbReference type="Gene3D" id="1.10.287.130">
    <property type="match status" value="1"/>
</dbReference>
<dbReference type="EC" id="2.7.13.3" evidence="2"/>
<dbReference type="InterPro" id="IPR005467">
    <property type="entry name" value="His_kinase_dom"/>
</dbReference>
<keyword evidence="7" id="KW-0175">Coiled coil</keyword>
<dbReference type="InterPro" id="IPR003594">
    <property type="entry name" value="HATPase_dom"/>
</dbReference>
<dbReference type="Proteomes" id="UP000294299">
    <property type="component" value="Chromosome NFRAN"/>
</dbReference>
<dbReference type="GO" id="GO:0000155">
    <property type="term" value="F:phosphorelay sensor kinase activity"/>
    <property type="evidence" value="ECO:0007669"/>
    <property type="project" value="InterPro"/>
</dbReference>
<dbReference type="AlphaFoldDB" id="A0A484IDA0"/>
<proteinExistence type="predicted"/>
<evidence type="ECO:0000313" key="9">
    <source>
        <dbReference type="EMBL" id="VFJ13640.1"/>
    </source>
</evidence>
<evidence type="ECO:0000256" key="7">
    <source>
        <dbReference type="SAM" id="Coils"/>
    </source>
</evidence>
<dbReference type="SMART" id="SM00387">
    <property type="entry name" value="HATPase_c"/>
    <property type="match status" value="1"/>
</dbReference>
<dbReference type="OrthoDB" id="342253at2157"/>
<dbReference type="InterPro" id="IPR036097">
    <property type="entry name" value="HisK_dim/P_sf"/>
</dbReference>
<protein>
    <recommendedName>
        <fullName evidence="2">histidine kinase</fullName>
        <ecNumber evidence="2">2.7.13.3</ecNumber>
    </recommendedName>
</protein>
<keyword evidence="5" id="KW-0418">Kinase</keyword>
<dbReference type="Pfam" id="PF02518">
    <property type="entry name" value="HATPase_c"/>
    <property type="match status" value="1"/>
</dbReference>
<evidence type="ECO:0000259" key="8">
    <source>
        <dbReference type="PROSITE" id="PS50109"/>
    </source>
</evidence>
<name>A0A484IDA0_9ARCH</name>
<evidence type="ECO:0000256" key="3">
    <source>
        <dbReference type="ARBA" id="ARBA00022553"/>
    </source>
</evidence>
<dbReference type="SMART" id="SM00388">
    <property type="entry name" value="HisKA"/>
    <property type="match status" value="1"/>
</dbReference>
<reference evidence="9 10" key="1">
    <citation type="submission" date="2019-02" db="EMBL/GenBank/DDBJ databases">
        <authorList>
            <person name="Lehtovirta-Morley E L."/>
        </authorList>
    </citation>
    <scope>NUCLEOTIDE SEQUENCE [LARGE SCALE GENOMIC DNA]</scope>
    <source>
        <strain evidence="9">NFRAN1</strain>
    </source>
</reference>
<dbReference type="SUPFAM" id="SSF55874">
    <property type="entry name" value="ATPase domain of HSP90 chaperone/DNA topoisomerase II/histidine kinase"/>
    <property type="match status" value="1"/>
</dbReference>
<evidence type="ECO:0000256" key="4">
    <source>
        <dbReference type="ARBA" id="ARBA00022679"/>
    </source>
</evidence>
<accession>A0A484IDA0</accession>